<accession>A0A4Y2JPU8</accession>
<reference evidence="2 3" key="1">
    <citation type="journal article" date="2019" name="Sci. Rep.">
        <title>Orb-weaving spider Araneus ventricosus genome elucidates the spidroin gene catalogue.</title>
        <authorList>
            <person name="Kono N."/>
            <person name="Nakamura H."/>
            <person name="Ohtoshi R."/>
            <person name="Moran D.A.P."/>
            <person name="Shinohara A."/>
            <person name="Yoshida Y."/>
            <person name="Fujiwara M."/>
            <person name="Mori M."/>
            <person name="Tomita M."/>
            <person name="Arakawa K."/>
        </authorList>
    </citation>
    <scope>NUCLEOTIDE SEQUENCE [LARGE SCALE GENOMIC DNA]</scope>
</reference>
<dbReference type="EMBL" id="BGPR01003737">
    <property type="protein sequence ID" value="GBM91835.1"/>
    <property type="molecule type" value="Genomic_DNA"/>
</dbReference>
<gene>
    <name evidence="2" type="ORF">AVEN_107498_1</name>
</gene>
<feature type="region of interest" description="Disordered" evidence="1">
    <location>
        <begin position="154"/>
        <end position="173"/>
    </location>
</feature>
<dbReference type="Proteomes" id="UP000499080">
    <property type="component" value="Unassembled WGS sequence"/>
</dbReference>
<sequence>MDESSAIVLELWFPQNPHNIEKDNRDLLRYTYVRTKTVSPPIYVEYNELDRVLVHLYSRYTDSQENFIGEKVETGDKNIVTTQIRFSVKITVGKPATMKKIAKNKRHLSTLATNIANIFITLFDSGKYHFGFTHCRFGGRGGLVVRSLLWGQRVPSSRPDSTEDPPCMGPVAR</sequence>
<evidence type="ECO:0000313" key="2">
    <source>
        <dbReference type="EMBL" id="GBM91835.1"/>
    </source>
</evidence>
<comment type="caution">
    <text evidence="2">The sequence shown here is derived from an EMBL/GenBank/DDBJ whole genome shotgun (WGS) entry which is preliminary data.</text>
</comment>
<name>A0A4Y2JPU8_ARAVE</name>
<protein>
    <submittedName>
        <fullName evidence="2">Uncharacterized protein</fullName>
    </submittedName>
</protein>
<proteinExistence type="predicted"/>
<dbReference type="AlphaFoldDB" id="A0A4Y2JPU8"/>
<evidence type="ECO:0000313" key="3">
    <source>
        <dbReference type="Proteomes" id="UP000499080"/>
    </source>
</evidence>
<keyword evidence="3" id="KW-1185">Reference proteome</keyword>
<evidence type="ECO:0000256" key="1">
    <source>
        <dbReference type="SAM" id="MobiDB-lite"/>
    </source>
</evidence>
<organism evidence="2 3">
    <name type="scientific">Araneus ventricosus</name>
    <name type="common">Orbweaver spider</name>
    <name type="synonym">Epeira ventricosa</name>
    <dbReference type="NCBI Taxonomy" id="182803"/>
    <lineage>
        <taxon>Eukaryota</taxon>
        <taxon>Metazoa</taxon>
        <taxon>Ecdysozoa</taxon>
        <taxon>Arthropoda</taxon>
        <taxon>Chelicerata</taxon>
        <taxon>Arachnida</taxon>
        <taxon>Araneae</taxon>
        <taxon>Araneomorphae</taxon>
        <taxon>Entelegynae</taxon>
        <taxon>Araneoidea</taxon>
        <taxon>Araneidae</taxon>
        <taxon>Araneus</taxon>
    </lineage>
</organism>